<dbReference type="InterPro" id="IPR001969">
    <property type="entry name" value="Aspartic_peptidase_AS"/>
</dbReference>
<dbReference type="GO" id="GO:0004190">
    <property type="term" value="F:aspartic-type endopeptidase activity"/>
    <property type="evidence" value="ECO:0007669"/>
    <property type="project" value="InterPro"/>
</dbReference>
<dbReference type="Pfam" id="PF13975">
    <property type="entry name" value="gag-asp_proteas"/>
    <property type="match status" value="1"/>
</dbReference>
<dbReference type="RefSeq" id="WP_152823515.1">
    <property type="nucleotide sequence ID" value="NZ_WHUT02000001.1"/>
</dbReference>
<name>A0A8X8H4K3_9RHOB</name>
<dbReference type="SUPFAM" id="SSF50630">
    <property type="entry name" value="Acid proteases"/>
    <property type="match status" value="1"/>
</dbReference>
<dbReference type="Proteomes" id="UP000484076">
    <property type="component" value="Unassembled WGS sequence"/>
</dbReference>
<gene>
    <name evidence="2" type="ORF">GEU84_000300</name>
</gene>
<comment type="caution">
    <text evidence="2">The sequence shown here is derived from an EMBL/GenBank/DDBJ whole genome shotgun (WGS) entry which is preliminary data.</text>
</comment>
<evidence type="ECO:0000256" key="1">
    <source>
        <dbReference type="SAM" id="Phobius"/>
    </source>
</evidence>
<dbReference type="GO" id="GO:0006508">
    <property type="term" value="P:proteolysis"/>
    <property type="evidence" value="ECO:0007669"/>
    <property type="project" value="UniProtKB-KW"/>
</dbReference>
<protein>
    <submittedName>
        <fullName evidence="2">TIGR02281 family clan AA aspartic protease</fullName>
        <ecNumber evidence="2">3.4.23.-</ecNumber>
    </submittedName>
</protein>
<keyword evidence="1" id="KW-0472">Membrane</keyword>
<evidence type="ECO:0000313" key="2">
    <source>
        <dbReference type="EMBL" id="NUB42811.1"/>
    </source>
</evidence>
<keyword evidence="2" id="KW-0378">Hydrolase</keyword>
<dbReference type="EC" id="3.4.23.-" evidence="2"/>
<keyword evidence="2" id="KW-0645">Protease</keyword>
<feature type="transmembrane region" description="Helical" evidence="1">
    <location>
        <begin position="6"/>
        <end position="25"/>
    </location>
</feature>
<dbReference type="InterPro" id="IPR011969">
    <property type="entry name" value="Clan_AA_Asp_peptidase_C"/>
</dbReference>
<dbReference type="EMBL" id="WHUT02000001">
    <property type="protein sequence ID" value="NUB42811.1"/>
    <property type="molecule type" value="Genomic_DNA"/>
</dbReference>
<proteinExistence type="predicted"/>
<keyword evidence="1" id="KW-0812">Transmembrane</keyword>
<dbReference type="InterPro" id="IPR034122">
    <property type="entry name" value="Retropepsin-like_bacterial"/>
</dbReference>
<accession>A0A8X8H4K3</accession>
<organism evidence="2 3">
    <name type="scientific">Fertoeibacter niger</name>
    <dbReference type="NCBI Taxonomy" id="2656921"/>
    <lineage>
        <taxon>Bacteria</taxon>
        <taxon>Pseudomonadati</taxon>
        <taxon>Pseudomonadota</taxon>
        <taxon>Alphaproteobacteria</taxon>
        <taxon>Rhodobacterales</taxon>
        <taxon>Paracoccaceae</taxon>
        <taxon>Fertoeibacter</taxon>
    </lineage>
</organism>
<dbReference type="Gene3D" id="2.40.70.10">
    <property type="entry name" value="Acid Proteases"/>
    <property type="match status" value="1"/>
</dbReference>
<sequence>MDGGSYGQLAYLLLLLMAVGGWVFAEYRSRLGLALRTALAWGMIFLGLMAAYGVWTGMQASRPQQAVMQDGGITIPRAPDGHYYVTLTVRGQPVTFLADTGATSVVLSPADAQALGIDLATLRFDGQAQTANGPVRTARVLLEDVALGPVTDRRLTAFVNEAPMDGSLLGMDYLGRFRVEIDGDRMVLLR</sequence>
<keyword evidence="3" id="KW-1185">Reference proteome</keyword>
<dbReference type="NCBIfam" id="TIGR02281">
    <property type="entry name" value="clan_AA_DTGA"/>
    <property type="match status" value="1"/>
</dbReference>
<dbReference type="PROSITE" id="PS00141">
    <property type="entry name" value="ASP_PROTEASE"/>
    <property type="match status" value="1"/>
</dbReference>
<dbReference type="CDD" id="cd05483">
    <property type="entry name" value="retropepsin_like_bacteria"/>
    <property type="match status" value="1"/>
</dbReference>
<evidence type="ECO:0000313" key="3">
    <source>
        <dbReference type="Proteomes" id="UP000484076"/>
    </source>
</evidence>
<feature type="transmembrane region" description="Helical" evidence="1">
    <location>
        <begin position="37"/>
        <end position="55"/>
    </location>
</feature>
<keyword evidence="1" id="KW-1133">Transmembrane helix</keyword>
<reference evidence="2" key="1">
    <citation type="submission" date="2020-05" db="EMBL/GenBank/DDBJ databases">
        <title>Fertoebacter nigrum gen. nov., sp. nov., a new member of the family Rhodobacteraceae.</title>
        <authorList>
            <person name="Szuroczki S."/>
            <person name="Abbaszade G."/>
            <person name="Buni D."/>
            <person name="Schumann P."/>
            <person name="Toth E."/>
        </authorList>
    </citation>
    <scope>NUCLEOTIDE SEQUENCE</scope>
    <source>
        <strain evidence="2">RG-N-1a</strain>
    </source>
</reference>
<dbReference type="AlphaFoldDB" id="A0A8X8H4K3"/>
<dbReference type="InterPro" id="IPR021109">
    <property type="entry name" value="Peptidase_aspartic_dom_sf"/>
</dbReference>